<evidence type="ECO:0000256" key="7">
    <source>
        <dbReference type="SAM" id="SignalP"/>
    </source>
</evidence>
<dbReference type="GO" id="GO:0009055">
    <property type="term" value="F:electron transfer activity"/>
    <property type="evidence" value="ECO:0007669"/>
    <property type="project" value="InterPro"/>
</dbReference>
<dbReference type="Gene3D" id="1.10.760.10">
    <property type="entry name" value="Cytochrome c-like domain"/>
    <property type="match status" value="1"/>
</dbReference>
<sequence>MIGMTVRTARSCLTSLALLLLAFAAGALAPLQQSWASPGLTPAEERGRQIYFDGTSPSGAPIIAYFGKDYLEVPGESATCTSCHGFDGLGRTESGVIPSNVTWQHLMKSYGHVHPDGQVHGAFNEESLKSYMRDGLYPGGVLGDPAMPVYEISEQDLDDLIAYMKRLGIHPDPGVSATTVRVGTIIPAEGATAALGEALTATVRASFADVKERGGVYGRNPELVVATIASGQDLKSVFRRLVEEQQVFALLNTLTPGQERELETLAEEFHVPLIAPFAPVHTDDQLLHRYRFHLHGGVREQSLGLVSFAIKKRGAGDSRIAIVYPAREEIEEVAVSIDDACRAGGGQRVVRISHAPGLFDAAATVSRLQAEQVEVVFFLGGEGESDSFFREAEARAYIPSFFMPGFLLGKGITQVPAAFSGKVWLAFPSLPEDRKEWGLAEFNAVMGRQRVVVGNPTVQLTAFTGAKLFLEGLRRAGRDLSRERFVETLEKVFEYDTGLAQTITYTRNHRIGTLGTHVVVVDPLQAGTEKFIIPQGWIDLE</sequence>
<dbReference type="GO" id="GO:0020037">
    <property type="term" value="F:heme binding"/>
    <property type="evidence" value="ECO:0007669"/>
    <property type="project" value="InterPro"/>
</dbReference>
<comment type="similarity">
    <text evidence="1">Belongs to the leucine-binding protein family.</text>
</comment>
<evidence type="ECO:0000256" key="5">
    <source>
        <dbReference type="ARBA" id="ARBA00023004"/>
    </source>
</evidence>
<evidence type="ECO:0000256" key="1">
    <source>
        <dbReference type="ARBA" id="ARBA00010062"/>
    </source>
</evidence>
<dbReference type="Pfam" id="PF00034">
    <property type="entry name" value="Cytochrom_C"/>
    <property type="match status" value="1"/>
</dbReference>
<dbReference type="eggNOG" id="COG0683">
    <property type="taxonomic scope" value="Bacteria"/>
</dbReference>
<dbReference type="SUPFAM" id="SSF46626">
    <property type="entry name" value="Cytochrome c"/>
    <property type="match status" value="1"/>
</dbReference>
<dbReference type="AlphaFoldDB" id="Q74DQ8"/>
<evidence type="ECO:0000259" key="8">
    <source>
        <dbReference type="PROSITE" id="PS51007"/>
    </source>
</evidence>
<dbReference type="InterPro" id="IPR028081">
    <property type="entry name" value="Leu-bd"/>
</dbReference>
<dbReference type="Pfam" id="PF13458">
    <property type="entry name" value="Peripla_BP_6"/>
    <property type="match status" value="1"/>
</dbReference>
<accession>Q74DQ8</accession>
<dbReference type="EnsemblBacteria" id="AAR34633">
    <property type="protein sequence ID" value="AAR34633"/>
    <property type="gene ID" value="GSU1257"/>
</dbReference>
<evidence type="ECO:0000256" key="4">
    <source>
        <dbReference type="ARBA" id="ARBA00022729"/>
    </source>
</evidence>
<dbReference type="Proteomes" id="UP000000577">
    <property type="component" value="Chromosome"/>
</dbReference>
<feature type="signal peptide" evidence="7">
    <location>
        <begin position="1"/>
        <end position="29"/>
    </location>
</feature>
<feature type="chain" id="PRO_5004285018" evidence="7">
    <location>
        <begin position="30"/>
        <end position="541"/>
    </location>
</feature>
<dbReference type="PATRIC" id="fig|243231.5.peg.1252"/>
<dbReference type="PROSITE" id="PS51007">
    <property type="entry name" value="CYTC"/>
    <property type="match status" value="1"/>
</dbReference>
<reference evidence="9 10" key="1">
    <citation type="journal article" date="2003" name="Science">
        <title>Genome of Geobacter sulfurreducens: metal reduction in subsurface environments.</title>
        <authorList>
            <person name="Methe B.A."/>
            <person name="Nelson K.E."/>
            <person name="Eisen J.A."/>
            <person name="Paulsen I.T."/>
            <person name="Nelson W."/>
            <person name="Heidelberg J.F."/>
            <person name="Wu D."/>
            <person name="Wu M."/>
            <person name="Ward N."/>
            <person name="Beanan M.J."/>
            <person name="Dodson R.J."/>
            <person name="Madupu R."/>
            <person name="Brinkac L.M."/>
            <person name="Daugherty S.C."/>
            <person name="DeBoy R.T."/>
            <person name="Durkin A.S."/>
            <person name="Gwinn M."/>
            <person name="Kolonay J.F."/>
            <person name="Sullivan S.A."/>
            <person name="Haft D.H."/>
            <person name="Selengut J."/>
            <person name="Davidsen T.M."/>
            <person name="Zafar N."/>
            <person name="White O."/>
            <person name="Tran B."/>
            <person name="Romero C."/>
            <person name="Forberger H.A."/>
            <person name="Weidman J."/>
            <person name="Khouri H."/>
            <person name="Feldblyum T.V."/>
            <person name="Utterback T.R."/>
            <person name="Van Aken S.E."/>
            <person name="Lovley D.R."/>
            <person name="Fraser C.M."/>
        </authorList>
    </citation>
    <scope>NUCLEOTIDE SEQUENCE [LARGE SCALE GENOMIC DNA]</scope>
    <source>
        <strain evidence="10">ATCC 51573 / DSM 12127 / PCA</strain>
    </source>
</reference>
<keyword evidence="3 6" id="KW-0479">Metal-binding</keyword>
<dbReference type="InterPro" id="IPR028082">
    <property type="entry name" value="Peripla_BP_I"/>
</dbReference>
<dbReference type="SMR" id="Q74DQ8"/>
<name>Q74DQ8_GEOSL</name>
<gene>
    <name evidence="9" type="ordered locus">GSU1257</name>
</gene>
<dbReference type="HOGENOM" id="CLU_037508_0_0_7"/>
<dbReference type="OrthoDB" id="5558268at2"/>
<keyword evidence="10" id="KW-1185">Reference proteome</keyword>
<evidence type="ECO:0000313" key="9">
    <source>
        <dbReference type="EMBL" id="AAR34633.1"/>
    </source>
</evidence>
<organism evidence="9 10">
    <name type="scientific">Geobacter sulfurreducens (strain ATCC 51573 / DSM 12127 / PCA)</name>
    <dbReference type="NCBI Taxonomy" id="243231"/>
    <lineage>
        <taxon>Bacteria</taxon>
        <taxon>Pseudomonadati</taxon>
        <taxon>Thermodesulfobacteriota</taxon>
        <taxon>Desulfuromonadia</taxon>
        <taxon>Geobacterales</taxon>
        <taxon>Geobacteraceae</taxon>
        <taxon>Geobacter</taxon>
    </lineage>
</organism>
<dbReference type="InterPro" id="IPR009056">
    <property type="entry name" value="Cyt_c-like_dom"/>
</dbReference>
<evidence type="ECO:0000256" key="2">
    <source>
        <dbReference type="ARBA" id="ARBA00022617"/>
    </source>
</evidence>
<dbReference type="KEGG" id="gsu:GSU1257"/>
<reference evidence="9 10" key="2">
    <citation type="journal article" date="2012" name="BMC Genomics">
        <title>Comparative genomic analysis of Geobacter sulfurreducens KN400, a strain with enhanced capacity for extracellular electron transfer and electricity production.</title>
        <authorList>
            <person name="Butler J.E."/>
            <person name="Young N.D."/>
            <person name="Aklujkar M."/>
            <person name="Lovley D.R."/>
        </authorList>
    </citation>
    <scope>NUCLEOTIDE SEQUENCE [LARGE SCALE GENOMIC DNA]</scope>
    <source>
        <strain evidence="10">ATCC 51573 / DSM 12127 / PCA</strain>
    </source>
</reference>
<dbReference type="eggNOG" id="COG2010">
    <property type="taxonomic scope" value="Bacteria"/>
</dbReference>
<dbReference type="GO" id="GO:0046872">
    <property type="term" value="F:metal ion binding"/>
    <property type="evidence" value="ECO:0007669"/>
    <property type="project" value="UniProtKB-KW"/>
</dbReference>
<protein>
    <submittedName>
        <fullName evidence="9">Cytochrome c and periplasmic receptor, 1 heme-binding site</fullName>
    </submittedName>
</protein>
<dbReference type="InParanoid" id="Q74DQ8"/>
<feature type="domain" description="Cytochrome c" evidence="8">
    <location>
        <begin position="42"/>
        <end position="168"/>
    </location>
</feature>
<dbReference type="PANTHER" id="PTHR47235">
    <property type="entry name" value="BLR6548 PROTEIN"/>
    <property type="match status" value="1"/>
</dbReference>
<evidence type="ECO:0000313" key="10">
    <source>
        <dbReference type="Proteomes" id="UP000000577"/>
    </source>
</evidence>
<keyword evidence="2 6" id="KW-0349">Heme</keyword>
<dbReference type="PANTHER" id="PTHR47235:SF1">
    <property type="entry name" value="BLR6548 PROTEIN"/>
    <property type="match status" value="1"/>
</dbReference>
<evidence type="ECO:0000256" key="3">
    <source>
        <dbReference type="ARBA" id="ARBA00022723"/>
    </source>
</evidence>
<dbReference type="STRING" id="243231.GSU1257"/>
<proteinExistence type="inferred from homology"/>
<keyword evidence="4 7" id="KW-0732">Signal</keyword>
<dbReference type="EMBL" id="AE017180">
    <property type="protein sequence ID" value="AAR34633.1"/>
    <property type="molecule type" value="Genomic_DNA"/>
</dbReference>
<dbReference type="SUPFAM" id="SSF53822">
    <property type="entry name" value="Periplasmic binding protein-like I"/>
    <property type="match status" value="1"/>
</dbReference>
<keyword evidence="9" id="KW-0675">Receptor</keyword>
<evidence type="ECO:0000256" key="6">
    <source>
        <dbReference type="PROSITE-ProRule" id="PRU00433"/>
    </source>
</evidence>
<dbReference type="InterPro" id="IPR036909">
    <property type="entry name" value="Cyt_c-like_dom_sf"/>
</dbReference>
<keyword evidence="5 6" id="KW-0408">Iron</keyword>
<dbReference type="Gene3D" id="3.40.50.2300">
    <property type="match status" value="2"/>
</dbReference>